<evidence type="ECO:0000256" key="1">
    <source>
        <dbReference type="SAM" id="MobiDB-lite"/>
    </source>
</evidence>
<organism evidence="4 5">
    <name type="scientific">Corynebacterium segmentosum</name>
    <dbReference type="NCBI Taxonomy" id="43990"/>
    <lineage>
        <taxon>Bacteria</taxon>
        <taxon>Bacillati</taxon>
        <taxon>Actinomycetota</taxon>
        <taxon>Actinomycetes</taxon>
        <taxon>Mycobacteriales</taxon>
        <taxon>Corynebacteriaceae</taxon>
        <taxon>Corynebacterium</taxon>
    </lineage>
</organism>
<evidence type="ECO:0000256" key="2">
    <source>
        <dbReference type="SAM" id="Phobius"/>
    </source>
</evidence>
<name>A0ABY6TFT9_9CORY</name>
<feature type="transmembrane region" description="Helical" evidence="2">
    <location>
        <begin position="617"/>
        <end position="638"/>
    </location>
</feature>
<evidence type="ECO:0000313" key="4">
    <source>
        <dbReference type="EMBL" id="VEH73734.1"/>
    </source>
</evidence>
<feature type="compositionally biased region" description="Low complexity" evidence="1">
    <location>
        <begin position="592"/>
        <end position="602"/>
    </location>
</feature>
<evidence type="ECO:0000256" key="3">
    <source>
        <dbReference type="SAM" id="SignalP"/>
    </source>
</evidence>
<gene>
    <name evidence="4" type="ORF">NCTC934_02051</name>
</gene>
<keyword evidence="2" id="KW-0812">Transmembrane</keyword>
<feature type="compositionally biased region" description="Basic and acidic residues" evidence="1">
    <location>
        <begin position="549"/>
        <end position="571"/>
    </location>
</feature>
<feature type="compositionally biased region" description="Low complexity" evidence="1">
    <location>
        <begin position="390"/>
        <end position="408"/>
    </location>
</feature>
<feature type="compositionally biased region" description="Low complexity" evidence="1">
    <location>
        <begin position="449"/>
        <end position="474"/>
    </location>
</feature>
<accession>A0ABY6TFT9</accession>
<dbReference type="Proteomes" id="UP000280707">
    <property type="component" value="Chromosome"/>
</dbReference>
<feature type="compositionally biased region" description="Basic and acidic residues" evidence="1">
    <location>
        <begin position="378"/>
        <end position="389"/>
    </location>
</feature>
<reference evidence="4 5" key="1">
    <citation type="submission" date="2018-12" db="EMBL/GenBank/DDBJ databases">
        <authorList>
            <consortium name="Pathogen Informatics"/>
        </authorList>
    </citation>
    <scope>NUCLEOTIDE SEQUENCE [LARGE SCALE GENOMIC DNA]</scope>
    <source>
        <strain evidence="4 5">NCTC934</strain>
    </source>
</reference>
<dbReference type="EMBL" id="LR134408">
    <property type="protein sequence ID" value="VEH73734.1"/>
    <property type="molecule type" value="Genomic_DNA"/>
</dbReference>
<feature type="compositionally biased region" description="Pro residues" evidence="1">
    <location>
        <begin position="535"/>
        <end position="544"/>
    </location>
</feature>
<keyword evidence="2" id="KW-0472">Membrane</keyword>
<evidence type="ECO:0000313" key="5">
    <source>
        <dbReference type="Proteomes" id="UP000280707"/>
    </source>
</evidence>
<feature type="compositionally biased region" description="Polar residues" evidence="1">
    <location>
        <begin position="573"/>
        <end position="591"/>
    </location>
</feature>
<feature type="compositionally biased region" description="Low complexity" evidence="1">
    <location>
        <begin position="495"/>
        <end position="508"/>
    </location>
</feature>
<feature type="compositionally biased region" description="Low complexity" evidence="1">
    <location>
        <begin position="517"/>
        <end position="534"/>
    </location>
</feature>
<keyword evidence="3" id="KW-0732">Signal</keyword>
<sequence>MALLTASLLTVGGAAVVTPANAFIPDESLKGPSHGDNLGHGPKTARITLDTDKTKVKPGETVNAHIEIDGTAPYPKLGKWKYGESDITAVLFELNVDPKLTVKSVDKLDFKWSDGKKRELTQAPTVDEHNTIAFEFATGELRPGFKSTTPFGADTSLSVDIPVTVNKTVKAGEELGVTVGAEIDIRPTLDWTYGKWEMNEVNGREVDNAACYRDAEGTLTFENPGRYGTWMADLWLGTTADHFELNGKPEFTVRGRNGENLTDKVFPSDAYPKRTLNPQAKPTIYTGSDGTDLTNYRWLSRYEWKFNEKMSAGDVWIPEGSTIHVKQRVRSTKCSFDPSKDHFGVKVESRNAHLFKQDVARAALTVDENPEAPTPSETEPKPDTEKESEPSSTSSTPSTEVTTTSDSPEPSEPTEPSEPSEPTPSEDGETTVTTTEPESDDPEPEPEGSEPSSPSSTTSTEVTTTKTTTPTCKPSESESPKPSDPSEPSKPSEPTPSESGKTTVPSTEPESEDPDCEPSGSPEPTPSSTTTTPTLPQPLLPVPLLPLGKNKDEEPSTTPDKPKSSEPKGTEPQEPSKQQETTQPQNGSQSHAATSTTAAAPAKGDHSQRTTGLANTGASVIGLVIAGIMAIAGGLFLVRRNRNA</sequence>
<keyword evidence="5" id="KW-1185">Reference proteome</keyword>
<protein>
    <submittedName>
        <fullName evidence="4">Protein piccolo</fullName>
    </submittedName>
</protein>
<keyword evidence="2" id="KW-1133">Transmembrane helix</keyword>
<feature type="compositionally biased region" description="Acidic residues" evidence="1">
    <location>
        <begin position="437"/>
        <end position="448"/>
    </location>
</feature>
<feature type="chain" id="PRO_5045426092" evidence="3">
    <location>
        <begin position="23"/>
        <end position="644"/>
    </location>
</feature>
<proteinExistence type="predicted"/>
<feature type="signal peptide" evidence="3">
    <location>
        <begin position="1"/>
        <end position="22"/>
    </location>
</feature>
<feature type="region of interest" description="Disordered" evidence="1">
    <location>
        <begin position="365"/>
        <end position="611"/>
    </location>
</feature>
<dbReference type="NCBIfam" id="TIGR01167">
    <property type="entry name" value="LPXTG_anchor"/>
    <property type="match status" value="1"/>
</dbReference>